<evidence type="ECO:0000259" key="1">
    <source>
        <dbReference type="PROSITE" id="PS50978"/>
    </source>
</evidence>
<accession>A0ABY1NZ82</accession>
<comment type="caution">
    <text evidence="2">The sequence shown here is derived from an EMBL/GenBank/DDBJ whole genome shotgun (WGS) entry which is preliminary data.</text>
</comment>
<feature type="domain" description="NEAT" evidence="1">
    <location>
        <begin position="14"/>
        <end position="111"/>
    </location>
</feature>
<evidence type="ECO:0000313" key="2">
    <source>
        <dbReference type="EMBL" id="SMP22543.1"/>
    </source>
</evidence>
<organism evidence="2 3">
    <name type="scientific">Chryseobacterium profundimaris</name>
    <dbReference type="NCBI Taxonomy" id="1387275"/>
    <lineage>
        <taxon>Bacteria</taxon>
        <taxon>Pseudomonadati</taxon>
        <taxon>Bacteroidota</taxon>
        <taxon>Flavobacteriia</taxon>
        <taxon>Flavobacteriales</taxon>
        <taxon>Weeksellaceae</taxon>
        <taxon>Chryseobacterium group</taxon>
        <taxon>Chryseobacterium</taxon>
    </lineage>
</organism>
<dbReference type="InterPro" id="IPR006635">
    <property type="entry name" value="NEAT_dom"/>
</dbReference>
<proteinExistence type="predicted"/>
<dbReference type="Proteomes" id="UP001157960">
    <property type="component" value="Unassembled WGS sequence"/>
</dbReference>
<dbReference type="PROSITE" id="PS50978">
    <property type="entry name" value="NEAT"/>
    <property type="match status" value="1"/>
</dbReference>
<protein>
    <recommendedName>
        <fullName evidence="1">NEAT domain-containing protein</fullName>
    </recommendedName>
</protein>
<sequence length="111" mass="12488">MRFIDPDGREPLQDGNPIYRLNAVKYNKKDNSYTIKEQVITSKTTISYKKNNDGQEIMVSTTSNKIASFNTTINSKGEVSKKSNSIKEILTTKETNLSSKDVNISSKTISY</sequence>
<evidence type="ECO:0000313" key="3">
    <source>
        <dbReference type="Proteomes" id="UP001157960"/>
    </source>
</evidence>
<name>A0ABY1NZ82_9FLAO</name>
<gene>
    <name evidence="2" type="ORF">SAMN06264346_106214</name>
</gene>
<dbReference type="EMBL" id="FXTZ01000006">
    <property type="protein sequence ID" value="SMP22543.1"/>
    <property type="molecule type" value="Genomic_DNA"/>
</dbReference>
<reference evidence="2 3" key="1">
    <citation type="submission" date="2017-05" db="EMBL/GenBank/DDBJ databases">
        <authorList>
            <person name="Varghese N."/>
            <person name="Submissions S."/>
        </authorList>
    </citation>
    <scope>NUCLEOTIDE SEQUENCE [LARGE SCALE GENOMIC DNA]</scope>
    <source>
        <strain evidence="2 3">DSM 28214</strain>
    </source>
</reference>
<keyword evidence="3" id="KW-1185">Reference proteome</keyword>